<accession>A0A398CL38</accession>
<sequence>MTHFSSDHLEQYLIRIIEQNKLVYDFLNQVQKLKINHYYIGAGCITQTVWNHLCGMPLSYGIKDIDFVYFDDDLSEQREEETKSEVERLFSELPFKIDVKNQARVHLWYKDRFGYEIKPYRSLEDAINTWPTTATALGARISGSDWDVYAPFGLEDLFGMIVRPNKAQITKEIYEDKVRRWKGQWDKLIIVEW</sequence>
<comment type="caution">
    <text evidence="1">The sequence shown here is derived from an EMBL/GenBank/DDBJ whole genome shotgun (WGS) entry which is preliminary data.</text>
</comment>
<evidence type="ECO:0000313" key="2">
    <source>
        <dbReference type="Proteomes" id="UP000266340"/>
    </source>
</evidence>
<evidence type="ECO:0000313" key="1">
    <source>
        <dbReference type="EMBL" id="RIE03373.1"/>
    </source>
</evidence>
<dbReference type="PANTHER" id="PTHR39166:SF1">
    <property type="entry name" value="BLL1166 PROTEIN"/>
    <property type="match status" value="1"/>
</dbReference>
<dbReference type="InterPro" id="IPR009267">
    <property type="entry name" value="NTP_transf_6"/>
</dbReference>
<gene>
    <name evidence="1" type="ORF">D3H35_11890</name>
</gene>
<dbReference type="RefSeq" id="WP_119149559.1">
    <property type="nucleotide sequence ID" value="NZ_JBHSOV010000005.1"/>
</dbReference>
<dbReference type="EMBL" id="QXJM01000037">
    <property type="protein sequence ID" value="RIE03373.1"/>
    <property type="molecule type" value="Genomic_DNA"/>
</dbReference>
<proteinExistence type="predicted"/>
<reference evidence="1 2" key="1">
    <citation type="submission" date="2018-09" db="EMBL/GenBank/DDBJ databases">
        <title>Cohnella cavernae sp. nov., isolated from a karst cave.</title>
        <authorList>
            <person name="Zhu H."/>
        </authorList>
    </citation>
    <scope>NUCLEOTIDE SEQUENCE [LARGE SCALE GENOMIC DNA]</scope>
    <source>
        <strain evidence="1 2">K2E09-144</strain>
    </source>
</reference>
<dbReference type="GO" id="GO:0016740">
    <property type="term" value="F:transferase activity"/>
    <property type="evidence" value="ECO:0007669"/>
    <property type="project" value="UniProtKB-KW"/>
</dbReference>
<name>A0A398CL38_9BACL</name>
<dbReference type="Pfam" id="PF06042">
    <property type="entry name" value="NTP_transf_6"/>
    <property type="match status" value="1"/>
</dbReference>
<keyword evidence="1" id="KW-0808">Transferase</keyword>
<dbReference type="Proteomes" id="UP000266340">
    <property type="component" value="Unassembled WGS sequence"/>
</dbReference>
<keyword evidence="2" id="KW-1185">Reference proteome</keyword>
<dbReference type="OrthoDB" id="1901124at2"/>
<dbReference type="AlphaFoldDB" id="A0A398CL38"/>
<dbReference type="PANTHER" id="PTHR39166">
    <property type="entry name" value="BLL1166 PROTEIN"/>
    <property type="match status" value="1"/>
</dbReference>
<organism evidence="1 2">
    <name type="scientific">Cohnella faecalis</name>
    <dbReference type="NCBI Taxonomy" id="2315694"/>
    <lineage>
        <taxon>Bacteria</taxon>
        <taxon>Bacillati</taxon>
        <taxon>Bacillota</taxon>
        <taxon>Bacilli</taxon>
        <taxon>Bacillales</taxon>
        <taxon>Paenibacillaceae</taxon>
        <taxon>Cohnella</taxon>
    </lineage>
</organism>
<protein>
    <submittedName>
        <fullName evidence="1">Nucleotidyltransferase family protein</fullName>
    </submittedName>
</protein>